<keyword evidence="3" id="KW-1185">Reference proteome</keyword>
<proteinExistence type="predicted"/>
<feature type="compositionally biased region" description="Basic and acidic residues" evidence="1">
    <location>
        <begin position="111"/>
        <end position="137"/>
    </location>
</feature>
<name>A0AAD1XCY8_EUPCR</name>
<comment type="caution">
    <text evidence="2">The sequence shown here is derived from an EMBL/GenBank/DDBJ whole genome shotgun (WGS) entry which is preliminary data.</text>
</comment>
<sequence length="146" mass="16888">MDFEFGKNNSLRERYLLNKRSSVNKFEIHSAMNNVKQLSMIIVKFYSQFRGSSATFNYSAIKMQPKAYIQETAIKTIQPVPETVNKDQSFENTSNSSLLRVKKQNSNTNSNEHRNMLDSFEDGEKLEETKDEPKDLNIPKISIKIT</sequence>
<dbReference type="AlphaFoldDB" id="A0AAD1XCY8"/>
<feature type="compositionally biased region" description="Polar residues" evidence="1">
    <location>
        <begin position="90"/>
        <end position="110"/>
    </location>
</feature>
<protein>
    <submittedName>
        <fullName evidence="2">Uncharacterized protein</fullName>
    </submittedName>
</protein>
<gene>
    <name evidence="2" type="ORF">ECRASSUSDP1_LOCUS7265</name>
</gene>
<evidence type="ECO:0000313" key="3">
    <source>
        <dbReference type="Proteomes" id="UP001295684"/>
    </source>
</evidence>
<accession>A0AAD1XCY8</accession>
<evidence type="ECO:0000313" key="2">
    <source>
        <dbReference type="EMBL" id="CAI2365996.1"/>
    </source>
</evidence>
<evidence type="ECO:0000256" key="1">
    <source>
        <dbReference type="SAM" id="MobiDB-lite"/>
    </source>
</evidence>
<dbReference type="Proteomes" id="UP001295684">
    <property type="component" value="Unassembled WGS sequence"/>
</dbReference>
<dbReference type="EMBL" id="CAMPGE010007069">
    <property type="protein sequence ID" value="CAI2365996.1"/>
    <property type="molecule type" value="Genomic_DNA"/>
</dbReference>
<reference evidence="2" key="1">
    <citation type="submission" date="2023-07" db="EMBL/GenBank/DDBJ databases">
        <authorList>
            <consortium name="AG Swart"/>
            <person name="Singh M."/>
            <person name="Singh A."/>
            <person name="Seah K."/>
            <person name="Emmerich C."/>
        </authorList>
    </citation>
    <scope>NUCLEOTIDE SEQUENCE</scope>
    <source>
        <strain evidence="2">DP1</strain>
    </source>
</reference>
<organism evidence="2 3">
    <name type="scientific">Euplotes crassus</name>
    <dbReference type="NCBI Taxonomy" id="5936"/>
    <lineage>
        <taxon>Eukaryota</taxon>
        <taxon>Sar</taxon>
        <taxon>Alveolata</taxon>
        <taxon>Ciliophora</taxon>
        <taxon>Intramacronucleata</taxon>
        <taxon>Spirotrichea</taxon>
        <taxon>Hypotrichia</taxon>
        <taxon>Euplotida</taxon>
        <taxon>Euplotidae</taxon>
        <taxon>Moneuplotes</taxon>
    </lineage>
</organism>
<feature type="region of interest" description="Disordered" evidence="1">
    <location>
        <begin position="86"/>
        <end position="146"/>
    </location>
</feature>